<name>A0A252BTW6_9PROT</name>
<feature type="region of interest" description="Disordered" evidence="1">
    <location>
        <begin position="1"/>
        <end position="52"/>
    </location>
</feature>
<accession>A0A252BTW6</accession>
<evidence type="ECO:0000313" key="2">
    <source>
        <dbReference type="EMBL" id="OUJ12360.1"/>
    </source>
</evidence>
<dbReference type="EMBL" id="JOPJ01000016">
    <property type="protein sequence ID" value="OUJ12360.1"/>
    <property type="molecule type" value="Genomic_DNA"/>
</dbReference>
<keyword evidence="3" id="KW-1185">Reference proteome</keyword>
<dbReference type="Proteomes" id="UP000194931">
    <property type="component" value="Unassembled WGS sequence"/>
</dbReference>
<organism evidence="2 3">
    <name type="scientific">Acetobacter okinawensis</name>
    <dbReference type="NCBI Taxonomy" id="1076594"/>
    <lineage>
        <taxon>Bacteria</taxon>
        <taxon>Pseudomonadati</taxon>
        <taxon>Pseudomonadota</taxon>
        <taxon>Alphaproteobacteria</taxon>
        <taxon>Acetobacterales</taxon>
        <taxon>Acetobacteraceae</taxon>
        <taxon>Acetobacter</taxon>
    </lineage>
</organism>
<feature type="compositionally biased region" description="Pro residues" evidence="1">
    <location>
        <begin position="29"/>
        <end position="40"/>
    </location>
</feature>
<feature type="compositionally biased region" description="Low complexity" evidence="1">
    <location>
        <begin position="16"/>
        <end position="28"/>
    </location>
</feature>
<feature type="compositionally biased region" description="Basic and acidic residues" evidence="1">
    <location>
        <begin position="1"/>
        <end position="11"/>
    </location>
</feature>
<sequence>MYDLNIKKEKAPSPYSISPTRTITRRTSPCPPGPVQPQTPRPVRQKKGAGVPVPASPLCRLCWL</sequence>
<dbReference type="AlphaFoldDB" id="A0A252BTW6"/>
<evidence type="ECO:0000313" key="3">
    <source>
        <dbReference type="Proteomes" id="UP000194931"/>
    </source>
</evidence>
<gene>
    <name evidence="2" type="ORF">HK26_02880</name>
</gene>
<proteinExistence type="predicted"/>
<evidence type="ECO:0000256" key="1">
    <source>
        <dbReference type="SAM" id="MobiDB-lite"/>
    </source>
</evidence>
<reference evidence="3" key="1">
    <citation type="submission" date="2014-06" db="EMBL/GenBank/DDBJ databases">
        <authorList>
            <person name="Winans N.J."/>
            <person name="Newell P.D."/>
            <person name="Douglas A.E."/>
        </authorList>
    </citation>
    <scope>NUCLEOTIDE SEQUENCE [LARGE SCALE GENOMIC DNA]</scope>
</reference>
<protein>
    <submittedName>
        <fullName evidence="2">Uncharacterized protein</fullName>
    </submittedName>
</protein>
<comment type="caution">
    <text evidence="2">The sequence shown here is derived from an EMBL/GenBank/DDBJ whole genome shotgun (WGS) entry which is preliminary data.</text>
</comment>